<comment type="caution">
    <text evidence="1">The sequence shown here is derived from an EMBL/GenBank/DDBJ whole genome shotgun (WGS) entry which is preliminary data.</text>
</comment>
<dbReference type="RefSeq" id="WP_138458622.1">
    <property type="nucleotide sequence ID" value="NZ_VBUU01000040.1"/>
</dbReference>
<sequence>MGLPWVRLDTQFASNPKILELLADNKHRAAFAWVCSLAYAGAHGTDGFIPTGALPFLHARKAEATALVEAGLWNTCQGGWEINSWLDFQQSNHETEDRKQRLSERGRKAAAARWEKQRIRAEPP</sequence>
<dbReference type="Proteomes" id="UP000308349">
    <property type="component" value="Unassembled WGS sequence"/>
</dbReference>
<accession>A0A5R8P6E8</accession>
<dbReference type="AlphaFoldDB" id="A0A5R8P6E8"/>
<proteinExistence type="predicted"/>
<dbReference type="OrthoDB" id="4528537at2"/>
<reference evidence="1 2" key="1">
    <citation type="submission" date="2019-05" db="EMBL/GenBank/DDBJ databases">
        <title>Genomes sequences of two Nocardia cyriacigeorgica environmental isolates, type strains Nocardia asteroides ATCC 19247 and Nocardia cyriacigeorgica DSM 44484.</title>
        <authorList>
            <person name="Vautrin F."/>
            <person name="Bergeron E."/>
            <person name="Dubost A."/>
            <person name="Abrouk D."/>
            <person name="Rodriguez Nava V."/>
            <person name="Pujic P."/>
        </authorList>
    </citation>
    <scope>NUCLEOTIDE SEQUENCE [LARGE SCALE GENOMIC DNA]</scope>
    <source>
        <strain evidence="1 2">EML 1456</strain>
    </source>
</reference>
<organism evidence="1 2">
    <name type="scientific">Nocardia cyriacigeorgica</name>
    <dbReference type="NCBI Taxonomy" id="135487"/>
    <lineage>
        <taxon>Bacteria</taxon>
        <taxon>Bacillati</taxon>
        <taxon>Actinomycetota</taxon>
        <taxon>Actinomycetes</taxon>
        <taxon>Mycobacteriales</taxon>
        <taxon>Nocardiaceae</taxon>
        <taxon>Nocardia</taxon>
    </lineage>
</organism>
<evidence type="ECO:0000313" key="2">
    <source>
        <dbReference type="Proteomes" id="UP000308349"/>
    </source>
</evidence>
<dbReference type="EMBL" id="VBUU01000040">
    <property type="protein sequence ID" value="TLF96781.1"/>
    <property type="molecule type" value="Genomic_DNA"/>
</dbReference>
<evidence type="ECO:0000313" key="1">
    <source>
        <dbReference type="EMBL" id="TLF96781.1"/>
    </source>
</evidence>
<name>A0A5R8P6E8_9NOCA</name>
<protein>
    <submittedName>
        <fullName evidence="1">Uncharacterized protein</fullName>
    </submittedName>
</protein>
<gene>
    <name evidence="1" type="ORF">FEK35_27200</name>
</gene>